<keyword evidence="9" id="KW-0482">Metalloprotease</keyword>
<organism evidence="10 11">
    <name type="scientific">Feifania hominis</name>
    <dbReference type="NCBI Taxonomy" id="2763660"/>
    <lineage>
        <taxon>Bacteria</taxon>
        <taxon>Bacillati</taxon>
        <taxon>Bacillota</taxon>
        <taxon>Clostridia</taxon>
        <taxon>Eubacteriales</taxon>
        <taxon>Feifaniaceae</taxon>
        <taxon>Feifania</taxon>
    </lineage>
</organism>
<comment type="caution">
    <text evidence="10">The sequence shown here is derived from an EMBL/GenBank/DDBJ whole genome shotgun (WGS) entry which is preliminary data.</text>
</comment>
<dbReference type="RefSeq" id="WP_249299415.1">
    <property type="nucleotide sequence ID" value="NZ_JACRSP010000001.1"/>
</dbReference>
<evidence type="ECO:0000256" key="6">
    <source>
        <dbReference type="ARBA" id="ARBA00022670"/>
    </source>
</evidence>
<reference evidence="10" key="1">
    <citation type="submission" date="2020-08" db="EMBL/GenBank/DDBJ databases">
        <title>Genome public.</title>
        <authorList>
            <person name="Liu C."/>
            <person name="Sun Q."/>
        </authorList>
    </citation>
    <scope>NUCLEOTIDE SEQUENCE</scope>
    <source>
        <strain evidence="10">BX7</strain>
    </source>
</reference>
<dbReference type="GO" id="GO:0008237">
    <property type="term" value="F:metallopeptidase activity"/>
    <property type="evidence" value="ECO:0007669"/>
    <property type="project" value="UniProtKB-KW"/>
</dbReference>
<evidence type="ECO:0000256" key="1">
    <source>
        <dbReference type="ARBA" id="ARBA00001941"/>
    </source>
</evidence>
<evidence type="ECO:0000256" key="7">
    <source>
        <dbReference type="ARBA" id="ARBA00022723"/>
    </source>
</evidence>
<comment type="cofactor">
    <cofactor evidence="2">
        <name>Mg(2+)</name>
        <dbReference type="ChEBI" id="CHEBI:18420"/>
    </cofactor>
</comment>
<dbReference type="EMBL" id="JACRSP010000001">
    <property type="protein sequence ID" value="MBC8535686.1"/>
    <property type="molecule type" value="Genomic_DNA"/>
</dbReference>
<dbReference type="Pfam" id="PF02073">
    <property type="entry name" value="Peptidase_M29"/>
    <property type="match status" value="1"/>
</dbReference>
<keyword evidence="6" id="KW-0645">Protease</keyword>
<dbReference type="PANTHER" id="PTHR34448:SF1">
    <property type="entry name" value="BLL6088 PROTEIN"/>
    <property type="match status" value="1"/>
</dbReference>
<protein>
    <submittedName>
        <fullName evidence="10">Aminopeptidase</fullName>
    </submittedName>
</protein>
<comment type="similarity">
    <text evidence="4">Belongs to the peptidase M29 family.</text>
</comment>
<proteinExistence type="inferred from homology"/>
<evidence type="ECO:0000256" key="8">
    <source>
        <dbReference type="ARBA" id="ARBA00022801"/>
    </source>
</evidence>
<evidence type="ECO:0000256" key="4">
    <source>
        <dbReference type="ARBA" id="ARBA00008236"/>
    </source>
</evidence>
<dbReference type="GO" id="GO:0046872">
    <property type="term" value="F:metal ion binding"/>
    <property type="evidence" value="ECO:0007669"/>
    <property type="project" value="UniProtKB-KW"/>
</dbReference>
<evidence type="ECO:0000256" key="5">
    <source>
        <dbReference type="ARBA" id="ARBA00022438"/>
    </source>
</evidence>
<dbReference type="Gene3D" id="3.40.1830.10">
    <property type="entry name" value="Thermophilic metalloprotease (M29)"/>
    <property type="match status" value="1"/>
</dbReference>
<dbReference type="InterPro" id="IPR035097">
    <property type="entry name" value="M29_N-terminal"/>
</dbReference>
<evidence type="ECO:0000256" key="9">
    <source>
        <dbReference type="ARBA" id="ARBA00023049"/>
    </source>
</evidence>
<evidence type="ECO:0000256" key="3">
    <source>
        <dbReference type="ARBA" id="ARBA00001947"/>
    </source>
</evidence>
<keyword evidence="8" id="KW-0378">Hydrolase</keyword>
<dbReference type="GO" id="GO:0006508">
    <property type="term" value="P:proteolysis"/>
    <property type="evidence" value="ECO:0007669"/>
    <property type="project" value="UniProtKB-KW"/>
</dbReference>
<evidence type="ECO:0000256" key="2">
    <source>
        <dbReference type="ARBA" id="ARBA00001946"/>
    </source>
</evidence>
<dbReference type="Proteomes" id="UP000620366">
    <property type="component" value="Unassembled WGS sequence"/>
</dbReference>
<comment type="cofactor">
    <cofactor evidence="1">
        <name>Co(2+)</name>
        <dbReference type="ChEBI" id="CHEBI:48828"/>
    </cofactor>
</comment>
<dbReference type="PANTHER" id="PTHR34448">
    <property type="entry name" value="AMINOPEPTIDASE"/>
    <property type="match status" value="1"/>
</dbReference>
<dbReference type="GO" id="GO:0004177">
    <property type="term" value="F:aminopeptidase activity"/>
    <property type="evidence" value="ECO:0007669"/>
    <property type="project" value="UniProtKB-KW"/>
</dbReference>
<dbReference type="SUPFAM" id="SSF144052">
    <property type="entry name" value="Thermophilic metalloprotease-like"/>
    <property type="match status" value="1"/>
</dbReference>
<comment type="cofactor">
    <cofactor evidence="3">
        <name>Zn(2+)</name>
        <dbReference type="ChEBI" id="CHEBI:29105"/>
    </cofactor>
</comment>
<sequence>MITLSDKRWDRLGELLVNHSLEVQKGQKLMIAMYEVETYPLALAVYKHCIKAGGFPQIQFMSEALKHQVLKYGTEEQKGWVPEIEKYGMEWADCYIALRGAFNMSECYDIDAKDIALYQKAMGIISRHRWENTRWALIRVPNERFAQTAGVDYEKIMDMFFEACFVDWSKEMPEMSRIAKLLEQGDQMRIVGENTDLSFSVKGKIWHPSEALGNIPGGEIYSAPCYETVDGTIWFDVPATFGGRVIHNLKLTFTKGELTGIEADDNLDFVKTVLATDEGASRIGEIAFGTNDKVDVFTTDILFDEKIGGTMHIAMGRPYDEIYTSAIHWDIIKDLRRVGEVYLDGKLIYEKGKFLI</sequence>
<dbReference type="InterPro" id="IPR000787">
    <property type="entry name" value="Peptidase_M29"/>
</dbReference>
<evidence type="ECO:0000313" key="11">
    <source>
        <dbReference type="Proteomes" id="UP000620366"/>
    </source>
</evidence>
<keyword evidence="5 10" id="KW-0031">Aminopeptidase</keyword>
<gene>
    <name evidence="10" type="ORF">H8695_03145</name>
</gene>
<dbReference type="AlphaFoldDB" id="A0A926HUL5"/>
<dbReference type="InterPro" id="IPR052170">
    <property type="entry name" value="M29_Exopeptidase"/>
</dbReference>
<keyword evidence="11" id="KW-1185">Reference proteome</keyword>
<accession>A0A926HUL5</accession>
<evidence type="ECO:0000313" key="10">
    <source>
        <dbReference type="EMBL" id="MBC8535686.1"/>
    </source>
</evidence>
<keyword evidence="7" id="KW-0479">Metal-binding</keyword>
<name>A0A926HUL5_9FIRM</name>